<dbReference type="EMBL" id="HBGS01018321">
    <property type="protein sequence ID" value="CAD9405055.1"/>
    <property type="molecule type" value="Transcribed_RNA"/>
</dbReference>
<dbReference type="AlphaFoldDB" id="A0A7S2BRV3"/>
<feature type="region of interest" description="Disordered" evidence="1">
    <location>
        <begin position="210"/>
        <end position="232"/>
    </location>
</feature>
<feature type="region of interest" description="Disordered" evidence="1">
    <location>
        <begin position="1"/>
        <end position="29"/>
    </location>
</feature>
<reference evidence="2" key="1">
    <citation type="submission" date="2021-01" db="EMBL/GenBank/DDBJ databases">
        <authorList>
            <person name="Corre E."/>
            <person name="Pelletier E."/>
            <person name="Niang G."/>
            <person name="Scheremetjew M."/>
            <person name="Finn R."/>
            <person name="Kale V."/>
            <person name="Holt S."/>
            <person name="Cochrane G."/>
            <person name="Meng A."/>
            <person name="Brown T."/>
            <person name="Cohen L."/>
        </authorList>
    </citation>
    <scope>NUCLEOTIDE SEQUENCE</scope>
    <source>
        <strain evidence="2">CCMP1381</strain>
    </source>
</reference>
<protein>
    <submittedName>
        <fullName evidence="2">Uncharacterized protein</fullName>
    </submittedName>
</protein>
<organism evidence="2">
    <name type="scientific">Octactis speculum</name>
    <dbReference type="NCBI Taxonomy" id="3111310"/>
    <lineage>
        <taxon>Eukaryota</taxon>
        <taxon>Sar</taxon>
        <taxon>Stramenopiles</taxon>
        <taxon>Ochrophyta</taxon>
        <taxon>Dictyochophyceae</taxon>
        <taxon>Dictyochales</taxon>
        <taxon>Dictyochaceae</taxon>
        <taxon>Octactis</taxon>
    </lineage>
</organism>
<evidence type="ECO:0000256" key="1">
    <source>
        <dbReference type="SAM" id="MobiDB-lite"/>
    </source>
</evidence>
<sequence length="232" mass="26327">MRKPLGNGSISSRRRSKLSRKRPKSLPSCEKGCARGCKYCLGGGAPGQNTILYLRSHQYAQMRLDSSSFRQYPVEIHDELLYHCNGEWLTCQVVKIRNTSPPTWRIEYPPHYNCGPGVKPEVVEHAQLCQLRRKGLPKRMPNKVLDFIAEEGKFMVGGRAEVAWRRSQMLRGLHRITERGDRPQGKRSKVNFGDDQVVSFPLKLLPWNTKGSRTKSECEDNAATEGSVGRFA</sequence>
<accession>A0A7S2BRV3</accession>
<feature type="compositionally biased region" description="Basic residues" evidence="1">
    <location>
        <begin position="12"/>
        <end position="24"/>
    </location>
</feature>
<proteinExistence type="predicted"/>
<evidence type="ECO:0000313" key="2">
    <source>
        <dbReference type="EMBL" id="CAD9405055.1"/>
    </source>
</evidence>
<name>A0A7S2BRV3_9STRA</name>
<gene>
    <name evidence="2" type="ORF">DSPE1174_LOCUS9613</name>
</gene>